<dbReference type="OrthoDB" id="5873812at2759"/>
<reference evidence="4" key="1">
    <citation type="submission" date="2017-02" db="UniProtKB">
        <authorList>
            <consortium name="WormBaseParasite"/>
        </authorList>
    </citation>
    <scope>IDENTIFICATION</scope>
</reference>
<organism evidence="2 4">
    <name type="scientific">Dracunculus medinensis</name>
    <name type="common">Guinea worm</name>
    <dbReference type="NCBI Taxonomy" id="318479"/>
    <lineage>
        <taxon>Eukaryota</taxon>
        <taxon>Metazoa</taxon>
        <taxon>Ecdysozoa</taxon>
        <taxon>Nematoda</taxon>
        <taxon>Chromadorea</taxon>
        <taxon>Rhabditida</taxon>
        <taxon>Spirurina</taxon>
        <taxon>Dracunculoidea</taxon>
        <taxon>Dracunculidae</taxon>
        <taxon>Dracunculus</taxon>
    </lineage>
</organism>
<dbReference type="AlphaFoldDB" id="A0A0N4U830"/>
<dbReference type="STRING" id="318479.A0A0N4U830"/>
<name>A0A0N4U830_DRAME</name>
<reference evidence="1 3" key="2">
    <citation type="submission" date="2018-11" db="EMBL/GenBank/DDBJ databases">
        <authorList>
            <consortium name="Pathogen Informatics"/>
        </authorList>
    </citation>
    <scope>NUCLEOTIDE SEQUENCE [LARGE SCALE GENOMIC DNA]</scope>
</reference>
<evidence type="ECO:0000313" key="4">
    <source>
        <dbReference type="WBParaSite" id="DME_0000317601-mRNA-1"/>
    </source>
</evidence>
<dbReference type="Proteomes" id="UP000038040">
    <property type="component" value="Unplaced"/>
</dbReference>
<sequence>MRLKLKFFVPFWILVFLFVLETFAICFTHSLTARLALCDTVLLVIILSCQGFECGERLPVVLRMSGLIAFEGLIFVNLTHAVQMIIERHDEGVHLKIFRSLPFLFGDIPKDFKIDDFKREITEKFTTTTCDHMHVYRRWPGNAFDVFLTITYRCDMKKEGWIETAQCNIVQIQKEVGLQCFIYFSQL</sequence>
<keyword evidence="3" id="KW-1185">Reference proteome</keyword>
<accession>A0A0N4U830</accession>
<evidence type="ECO:0000313" key="1">
    <source>
        <dbReference type="EMBL" id="VDN57362.1"/>
    </source>
</evidence>
<proteinExistence type="predicted"/>
<dbReference type="WBParaSite" id="DME_0000317601-mRNA-1">
    <property type="protein sequence ID" value="DME_0000317601-mRNA-1"/>
    <property type="gene ID" value="DME_0000317601"/>
</dbReference>
<gene>
    <name evidence="1" type="ORF">DME_LOCUS7335</name>
</gene>
<evidence type="ECO:0000313" key="3">
    <source>
        <dbReference type="Proteomes" id="UP000274756"/>
    </source>
</evidence>
<evidence type="ECO:0000313" key="2">
    <source>
        <dbReference type="Proteomes" id="UP000038040"/>
    </source>
</evidence>
<dbReference type="Proteomes" id="UP000274756">
    <property type="component" value="Unassembled WGS sequence"/>
</dbReference>
<dbReference type="EMBL" id="UYYG01001160">
    <property type="protein sequence ID" value="VDN57362.1"/>
    <property type="molecule type" value="Genomic_DNA"/>
</dbReference>
<protein>
    <submittedName>
        <fullName evidence="4">IRK_C domain-containing protein</fullName>
    </submittedName>
</protein>